<evidence type="ECO:0000256" key="2">
    <source>
        <dbReference type="SAM" id="Phobius"/>
    </source>
</evidence>
<keyword evidence="2" id="KW-0812">Transmembrane</keyword>
<keyword evidence="4" id="KW-1185">Reference proteome</keyword>
<feature type="transmembrane region" description="Helical" evidence="2">
    <location>
        <begin position="44"/>
        <end position="63"/>
    </location>
</feature>
<keyword evidence="2" id="KW-1133">Transmembrane helix</keyword>
<name>A0A918EY59_9ACTN</name>
<gene>
    <name evidence="3" type="ORF">GCM10010145_68710</name>
</gene>
<dbReference type="Proteomes" id="UP000620156">
    <property type="component" value="Unassembled WGS sequence"/>
</dbReference>
<dbReference type="AlphaFoldDB" id="A0A918EY59"/>
<dbReference type="EMBL" id="BMQK01000032">
    <property type="protein sequence ID" value="GGQ89480.1"/>
    <property type="molecule type" value="Genomic_DNA"/>
</dbReference>
<feature type="compositionally biased region" description="Basic and acidic residues" evidence="1">
    <location>
        <begin position="105"/>
        <end position="115"/>
    </location>
</feature>
<proteinExistence type="predicted"/>
<protein>
    <submittedName>
        <fullName evidence="3">Uncharacterized protein</fullName>
    </submittedName>
</protein>
<comment type="caution">
    <text evidence="3">The sequence shown here is derived from an EMBL/GenBank/DDBJ whole genome shotgun (WGS) entry which is preliminary data.</text>
</comment>
<evidence type="ECO:0000313" key="3">
    <source>
        <dbReference type="EMBL" id="GGQ89480.1"/>
    </source>
</evidence>
<keyword evidence="2" id="KW-0472">Membrane</keyword>
<evidence type="ECO:0000313" key="4">
    <source>
        <dbReference type="Proteomes" id="UP000620156"/>
    </source>
</evidence>
<evidence type="ECO:0000256" key="1">
    <source>
        <dbReference type="SAM" id="MobiDB-lite"/>
    </source>
</evidence>
<reference evidence="3" key="1">
    <citation type="journal article" date="2014" name="Int. J. Syst. Evol. Microbiol.">
        <title>Complete genome sequence of Corynebacterium casei LMG S-19264T (=DSM 44701T), isolated from a smear-ripened cheese.</title>
        <authorList>
            <consortium name="US DOE Joint Genome Institute (JGI-PGF)"/>
            <person name="Walter F."/>
            <person name="Albersmeier A."/>
            <person name="Kalinowski J."/>
            <person name="Ruckert C."/>
        </authorList>
    </citation>
    <scope>NUCLEOTIDE SEQUENCE</scope>
    <source>
        <strain evidence="3">JCM 3131</strain>
    </source>
</reference>
<feature type="region of interest" description="Disordered" evidence="1">
    <location>
        <begin position="65"/>
        <end position="136"/>
    </location>
</feature>
<accession>A0A918EY59</accession>
<feature type="transmembrane region" description="Helical" evidence="2">
    <location>
        <begin position="7"/>
        <end position="24"/>
    </location>
</feature>
<organism evidence="3 4">
    <name type="scientific">Streptomyces ruber</name>
    <dbReference type="NCBI Taxonomy" id="83378"/>
    <lineage>
        <taxon>Bacteria</taxon>
        <taxon>Bacillati</taxon>
        <taxon>Actinomycetota</taxon>
        <taxon>Actinomycetes</taxon>
        <taxon>Kitasatosporales</taxon>
        <taxon>Streptomycetaceae</taxon>
        <taxon>Streptomyces</taxon>
    </lineage>
</organism>
<reference evidence="3" key="2">
    <citation type="submission" date="2020-09" db="EMBL/GenBank/DDBJ databases">
        <authorList>
            <person name="Sun Q."/>
            <person name="Ohkuma M."/>
        </authorList>
    </citation>
    <scope>NUCLEOTIDE SEQUENCE</scope>
    <source>
        <strain evidence="3">JCM 3131</strain>
    </source>
</reference>
<sequence length="136" mass="14372">MVRWVRWLVAVVAAGVTFGMFLWLTRSVSWGWLPEGEAERWGVAAAFAAVVAGAVGAAVSWWAGREAPARQPQDGRSLRARVTDQARVDQAGGHRGRPGGPGRAAPRDVRLDADASGHGQIRQTGGDDYTSGPGTP</sequence>